<proteinExistence type="predicted"/>
<organism evidence="2 3">
    <name type="scientific">Sphingobacterium corticis</name>
    <dbReference type="NCBI Taxonomy" id="1812823"/>
    <lineage>
        <taxon>Bacteria</taxon>
        <taxon>Pseudomonadati</taxon>
        <taxon>Bacteroidota</taxon>
        <taxon>Sphingobacteriia</taxon>
        <taxon>Sphingobacteriales</taxon>
        <taxon>Sphingobacteriaceae</taxon>
        <taxon>Sphingobacterium</taxon>
    </lineage>
</organism>
<feature type="transmembrane region" description="Helical" evidence="1">
    <location>
        <begin position="12"/>
        <end position="31"/>
    </location>
</feature>
<dbReference type="RefSeq" id="WP_380868325.1">
    <property type="nucleotide sequence ID" value="NZ_JBHUMA010000004.1"/>
</dbReference>
<accession>A0ABW5NIL9</accession>
<keyword evidence="1" id="KW-0812">Transmembrane</keyword>
<feature type="transmembrane region" description="Helical" evidence="1">
    <location>
        <begin position="63"/>
        <end position="85"/>
    </location>
</feature>
<reference evidence="3" key="1">
    <citation type="journal article" date="2019" name="Int. J. Syst. Evol. Microbiol.">
        <title>The Global Catalogue of Microorganisms (GCM) 10K type strain sequencing project: providing services to taxonomists for standard genome sequencing and annotation.</title>
        <authorList>
            <consortium name="The Broad Institute Genomics Platform"/>
            <consortium name="The Broad Institute Genome Sequencing Center for Infectious Disease"/>
            <person name="Wu L."/>
            <person name="Ma J."/>
        </authorList>
    </citation>
    <scope>NUCLEOTIDE SEQUENCE [LARGE SCALE GENOMIC DNA]</scope>
    <source>
        <strain evidence="3">KCTC 42248</strain>
    </source>
</reference>
<dbReference type="EMBL" id="JBHUMA010000004">
    <property type="protein sequence ID" value="MFD2598438.1"/>
    <property type="molecule type" value="Genomic_DNA"/>
</dbReference>
<comment type="caution">
    <text evidence="2">The sequence shown here is derived from an EMBL/GenBank/DDBJ whole genome shotgun (WGS) entry which is preliminary data.</text>
</comment>
<protein>
    <submittedName>
        <fullName evidence="2">Uncharacterized protein</fullName>
    </submittedName>
</protein>
<keyword evidence="3" id="KW-1185">Reference proteome</keyword>
<gene>
    <name evidence="2" type="ORF">ACFSQ3_05685</name>
</gene>
<keyword evidence="1" id="KW-1133">Transmembrane helix</keyword>
<dbReference type="Proteomes" id="UP001597393">
    <property type="component" value="Unassembled WGS sequence"/>
</dbReference>
<evidence type="ECO:0000313" key="2">
    <source>
        <dbReference type="EMBL" id="MFD2598438.1"/>
    </source>
</evidence>
<evidence type="ECO:0000256" key="1">
    <source>
        <dbReference type="SAM" id="Phobius"/>
    </source>
</evidence>
<keyword evidence="1" id="KW-0472">Membrane</keyword>
<evidence type="ECO:0000313" key="3">
    <source>
        <dbReference type="Proteomes" id="UP001597393"/>
    </source>
</evidence>
<name>A0ABW5NIL9_9SPHI</name>
<sequence length="98" mass="11170">MNKVKIARNCIFGALLCLIVVQITLIMPPYFACRNAFEGEMVSTFWGSYTTCHGESTDMIFGFYQLFNIGIVMLLVLFVSFQILLTKKDRSKPKTCKN</sequence>